<dbReference type="Proteomes" id="UP000758155">
    <property type="component" value="Unassembled WGS sequence"/>
</dbReference>
<dbReference type="AlphaFoldDB" id="A0A9P5C2D0"/>
<feature type="binding site" evidence="1">
    <location>
        <position position="136"/>
    </location>
    <ligand>
        <name>substrate</name>
    </ligand>
</feature>
<dbReference type="PANTHER" id="PTHR33254">
    <property type="entry name" value="4-HYDROXY-4-METHYL-2-OXOGLUTARATE ALDOLASE 3-RELATED"/>
    <property type="match status" value="1"/>
</dbReference>
<keyword evidence="1" id="KW-0479">Metal-binding</keyword>
<evidence type="ECO:0000313" key="2">
    <source>
        <dbReference type="EMBL" id="KAF3040497.1"/>
    </source>
</evidence>
<evidence type="ECO:0008006" key="4">
    <source>
        <dbReference type="Google" id="ProtNLM"/>
    </source>
</evidence>
<dbReference type="SUPFAM" id="SSF89562">
    <property type="entry name" value="RraA-like"/>
    <property type="match status" value="1"/>
</dbReference>
<protein>
    <recommendedName>
        <fullName evidence="4">DlpA domain-containing protein</fullName>
    </recommendedName>
</protein>
<dbReference type="EMBL" id="SWKV01000025">
    <property type="protein sequence ID" value="KAF3040497.1"/>
    <property type="molecule type" value="Genomic_DNA"/>
</dbReference>
<comment type="caution">
    <text evidence="2">The sequence shown here is derived from an EMBL/GenBank/DDBJ whole genome shotgun (WGS) entry which is preliminary data.</text>
</comment>
<dbReference type="GO" id="GO:0046872">
    <property type="term" value="F:metal ion binding"/>
    <property type="evidence" value="ECO:0007669"/>
    <property type="project" value="UniProtKB-KW"/>
</dbReference>
<sequence>MASPRWKELYKYAACDLADGLLKLNVPGAGFLVNIQPMPHTASIPKPELKKVLAPASTFLMAPKATKSFPNPTSLLANAPASNLPDSRPYADYAESGTIVVISQPAGQSCAVVGGIMAARMKHLGAHGLVVDGRVRDLVALNETQLPIWSKGTSIIGAGAETKFHAHNVPVHIGETTVEAGDIVMIDPFENGVVAVPQGKVDELLELLPKLVSADEKVIADVEAGVSVQEAFKRHRS</sequence>
<evidence type="ECO:0000313" key="3">
    <source>
        <dbReference type="Proteomes" id="UP000758155"/>
    </source>
</evidence>
<name>A0A9P5C2D0_9PLEO</name>
<keyword evidence="3" id="KW-1185">Reference proteome</keyword>
<feature type="binding site" evidence="1">
    <location>
        <begin position="114"/>
        <end position="117"/>
    </location>
    <ligand>
        <name>substrate</name>
    </ligand>
</feature>
<dbReference type="GO" id="GO:0047443">
    <property type="term" value="F:4-hydroxy-4-methyl-2-oxoglutarate aldolase activity"/>
    <property type="evidence" value="ECO:0007669"/>
    <property type="project" value="TreeGrafter"/>
</dbReference>
<dbReference type="CDD" id="cd16841">
    <property type="entry name" value="RraA_family"/>
    <property type="match status" value="1"/>
</dbReference>
<organism evidence="2 3">
    <name type="scientific">Didymella heteroderae</name>
    <dbReference type="NCBI Taxonomy" id="1769908"/>
    <lineage>
        <taxon>Eukaryota</taxon>
        <taxon>Fungi</taxon>
        <taxon>Dikarya</taxon>
        <taxon>Ascomycota</taxon>
        <taxon>Pezizomycotina</taxon>
        <taxon>Dothideomycetes</taxon>
        <taxon>Pleosporomycetidae</taxon>
        <taxon>Pleosporales</taxon>
        <taxon>Pleosporineae</taxon>
        <taxon>Didymellaceae</taxon>
        <taxon>Didymella</taxon>
    </lineage>
</organism>
<reference evidence="2" key="1">
    <citation type="submission" date="2019-04" db="EMBL/GenBank/DDBJ databases">
        <title>Sequencing of skin fungus with MAO and IRED activity.</title>
        <authorList>
            <person name="Marsaioli A.J."/>
            <person name="Bonatto J.M.C."/>
            <person name="Reis Junior O."/>
        </authorList>
    </citation>
    <scope>NUCLEOTIDE SEQUENCE</scope>
    <source>
        <strain evidence="2">28M1</strain>
    </source>
</reference>
<dbReference type="InterPro" id="IPR005493">
    <property type="entry name" value="RraA/RraA-like"/>
</dbReference>
<dbReference type="InterPro" id="IPR036704">
    <property type="entry name" value="RraA/RraA-like_sf"/>
</dbReference>
<dbReference type="PANTHER" id="PTHR33254:SF4">
    <property type="entry name" value="4-HYDROXY-4-METHYL-2-OXOGLUTARATE ALDOLASE 3-RELATED"/>
    <property type="match status" value="1"/>
</dbReference>
<evidence type="ECO:0000256" key="1">
    <source>
        <dbReference type="PIRSR" id="PIRSR605493-1"/>
    </source>
</evidence>
<accession>A0A9P5C2D0</accession>
<proteinExistence type="predicted"/>
<dbReference type="Gene3D" id="3.50.30.40">
    <property type="entry name" value="Ribonuclease E inhibitor RraA/RraA-like"/>
    <property type="match status" value="1"/>
</dbReference>
<comment type="cofactor">
    <cofactor evidence="1">
        <name>Mg(2+)</name>
        <dbReference type="ChEBI" id="CHEBI:18420"/>
    </cofactor>
</comment>
<gene>
    <name evidence="2" type="ORF">E8E12_006705</name>
</gene>
<dbReference type="Pfam" id="PF03737">
    <property type="entry name" value="RraA-like"/>
    <property type="match status" value="1"/>
</dbReference>
<dbReference type="GO" id="GO:0008948">
    <property type="term" value="F:oxaloacetate decarboxylase activity"/>
    <property type="evidence" value="ECO:0007669"/>
    <property type="project" value="TreeGrafter"/>
</dbReference>
<dbReference type="OrthoDB" id="1476984at2759"/>
<keyword evidence="1" id="KW-0460">Magnesium</keyword>
<feature type="binding site" evidence="1">
    <location>
        <position position="137"/>
    </location>
    <ligand>
        <name>Mg(2+)</name>
        <dbReference type="ChEBI" id="CHEBI:18420"/>
    </ligand>
</feature>